<dbReference type="Pfam" id="PF14070">
    <property type="entry name" value="YjfB_motility"/>
    <property type="match status" value="1"/>
</dbReference>
<evidence type="ECO:0000313" key="2">
    <source>
        <dbReference type="Proteomes" id="UP000749471"/>
    </source>
</evidence>
<keyword evidence="2" id="KW-1185">Reference proteome</keyword>
<protein>
    <submittedName>
        <fullName evidence="1">YjfB family protein</fullName>
    </submittedName>
</protein>
<gene>
    <name evidence="1" type="ORF">KQI42_01405</name>
</gene>
<accession>A0ABS6E173</accession>
<sequence length="65" mass="7063">MDIAGLSIGLSQMKVAQQASVSVLKMAMDNMKSQSLDLTKILEVNTRTMEQSVNPQIGGNIDIRL</sequence>
<dbReference type="InterPro" id="IPR025906">
    <property type="entry name" value="YjfB_motility"/>
</dbReference>
<comment type="caution">
    <text evidence="1">The sequence shown here is derived from an EMBL/GenBank/DDBJ whole genome shotgun (WGS) entry which is preliminary data.</text>
</comment>
<reference evidence="1 2" key="1">
    <citation type="submission" date="2021-06" db="EMBL/GenBank/DDBJ databases">
        <authorList>
            <person name="Sun Q."/>
            <person name="Li D."/>
        </authorList>
    </citation>
    <scope>NUCLEOTIDE SEQUENCE [LARGE SCALE GENOMIC DNA]</scope>
    <source>
        <strain evidence="1 2">MSJ-40</strain>
    </source>
</reference>
<dbReference type="Proteomes" id="UP000749471">
    <property type="component" value="Unassembled WGS sequence"/>
</dbReference>
<name>A0ABS6E173_9FIRM</name>
<evidence type="ECO:0000313" key="1">
    <source>
        <dbReference type="EMBL" id="MBU5436642.1"/>
    </source>
</evidence>
<dbReference type="EMBL" id="JAHLPM010000001">
    <property type="protein sequence ID" value="MBU5436642.1"/>
    <property type="molecule type" value="Genomic_DNA"/>
</dbReference>
<organism evidence="1 2">
    <name type="scientific">Tissierella simiarum</name>
    <dbReference type="NCBI Taxonomy" id="2841534"/>
    <lineage>
        <taxon>Bacteria</taxon>
        <taxon>Bacillati</taxon>
        <taxon>Bacillota</taxon>
        <taxon>Tissierellia</taxon>
        <taxon>Tissierellales</taxon>
        <taxon>Tissierellaceae</taxon>
        <taxon>Tissierella</taxon>
    </lineage>
</organism>
<proteinExistence type="predicted"/>
<dbReference type="RefSeq" id="WP_216516001.1">
    <property type="nucleotide sequence ID" value="NZ_JAHLPM010000001.1"/>
</dbReference>